<dbReference type="GO" id="GO:0005829">
    <property type="term" value="C:cytosol"/>
    <property type="evidence" value="ECO:0007669"/>
    <property type="project" value="TreeGrafter"/>
</dbReference>
<keyword evidence="3 8" id="KW-0436">Ligase</keyword>
<dbReference type="PANTHER" id="PTHR38761:SF1">
    <property type="entry name" value="GLUTAMATE--CYSTEINE LIGASE"/>
    <property type="match status" value="1"/>
</dbReference>
<keyword evidence="5 8" id="KW-0547">Nucleotide-binding</keyword>
<dbReference type="GO" id="GO:0005524">
    <property type="term" value="F:ATP binding"/>
    <property type="evidence" value="ECO:0007669"/>
    <property type="project" value="UniProtKB-KW"/>
</dbReference>
<comment type="similarity">
    <text evidence="2 8">Belongs to the glutamate--cysteine ligase type 1 family. Type 1 subfamily.</text>
</comment>
<gene>
    <name evidence="8" type="primary">gshA</name>
    <name evidence="11" type="ORF">Metal_3689</name>
</gene>
<dbReference type="InterPro" id="IPR014746">
    <property type="entry name" value="Gln_synth/guanido_kin_cat_dom"/>
</dbReference>
<protein>
    <recommendedName>
        <fullName evidence="8">Glutamate--cysteine ligase</fullName>
        <ecNumber evidence="8">6.3.2.2</ecNumber>
    </recommendedName>
    <alternativeName>
        <fullName evidence="8">Gamma-ECS</fullName>
        <shortName evidence="8">GCS</shortName>
    </alternativeName>
    <alternativeName>
        <fullName evidence="8">Gamma-glutamylcysteine synthetase</fullName>
    </alternativeName>
</protein>
<dbReference type="InterPro" id="IPR007370">
    <property type="entry name" value="Glu_cys_ligase"/>
</dbReference>
<dbReference type="RefSeq" id="WP_005374633.1">
    <property type="nucleotide sequence ID" value="NZ_CM001475.1"/>
</dbReference>
<evidence type="ECO:0000256" key="1">
    <source>
        <dbReference type="ARBA" id="ARBA00005006"/>
    </source>
</evidence>
<dbReference type="InterPro" id="IPR006334">
    <property type="entry name" value="Glut_cys_ligase"/>
</dbReference>
<accession>H8GHL8</accession>
<dbReference type="GO" id="GO:0006750">
    <property type="term" value="P:glutathione biosynthetic process"/>
    <property type="evidence" value="ECO:0007669"/>
    <property type="project" value="UniProtKB-UniRule"/>
</dbReference>
<dbReference type="STRING" id="686340.Metal_3689"/>
<evidence type="ECO:0000256" key="4">
    <source>
        <dbReference type="ARBA" id="ARBA00022684"/>
    </source>
</evidence>
<dbReference type="HAMAP" id="MF_00578">
    <property type="entry name" value="Glu_cys_ligase"/>
    <property type="match status" value="1"/>
</dbReference>
<evidence type="ECO:0000256" key="6">
    <source>
        <dbReference type="ARBA" id="ARBA00022840"/>
    </source>
</evidence>
<dbReference type="UniPathway" id="UPA00142">
    <property type="reaction ID" value="UER00209"/>
</dbReference>
<evidence type="ECO:0000256" key="8">
    <source>
        <dbReference type="HAMAP-Rule" id="MF_00578"/>
    </source>
</evidence>
<keyword evidence="6 8" id="KW-0067">ATP-binding</keyword>
<reference evidence="11 12" key="1">
    <citation type="journal article" date="2013" name="Genome Announc.">
        <title>Genome Sequence of the Obligate Gammaproteobacterial Methanotroph Methylomicrobium album Strain BG8.</title>
        <authorList>
            <person name="Kits K.D."/>
            <person name="Kalyuzhnaya M.G."/>
            <person name="Klotz M.G."/>
            <person name="Jetten M.S."/>
            <person name="Op den Camp H.J."/>
            <person name="Vuilleumier S."/>
            <person name="Bringel F."/>
            <person name="Dispirito A.A."/>
            <person name="Murrell J.C."/>
            <person name="Bruce D."/>
            <person name="Cheng J.F."/>
            <person name="Copeland A."/>
            <person name="Goodwin L."/>
            <person name="Hauser L."/>
            <person name="Lajus A."/>
            <person name="Land M.L."/>
            <person name="Lapidus A."/>
            <person name="Lucas S."/>
            <person name="Medigue C."/>
            <person name="Pitluck S."/>
            <person name="Woyke T."/>
            <person name="Zeytun A."/>
            <person name="Stein L.Y."/>
        </authorList>
    </citation>
    <scope>NUCLEOTIDE SEQUENCE [LARGE SCALE GENOMIC DNA]</scope>
    <source>
        <strain evidence="11 12">BG8</strain>
    </source>
</reference>
<feature type="domain" description="Glutamate--cysteine ligase" evidence="10">
    <location>
        <begin position="13"/>
        <end position="386"/>
    </location>
</feature>
<sequence length="535" mass="60687">MTHSDTMLSPRLERLLNSGRQHLISGGLKGIEKESLRIGKDGFISQKPHPKSVGSALTHPYITTDYSEALIELITPPFAEIDDTIAYLTDLHQFVYDHLDDEMLLGASMPCGIDGDESIPIATYGTSNVGKMKHVYRRGLWHRYGRTMQSIAGIHFNYSVPVELWPALRELENREDSLEAFTADGYFGLIRNFQRVGWIILYLFGASPAICKSFFKSRPSLMSQFETFNKGTLYHPYATSLRMSDIGYKSKNQASLNIDYNSLPAYIKSLYHAITTPYPEYERIGVKVDGEYRQLNGNILQIENEFYSTMRPKQIAMSGEKPTLALKRRGLRYIEMRSLDLDVFEPVGINPSRGRFIEALLLNCLLHESPPNTPEDYRIYNANQLAVANSGRKPGLELNKNGESIPLQDWANEILDAMEPICRVLDEGLADKPYGAALAEQREVVRNPDLTPSARMLSAMSKNDEPFACFALQSSIEHVRYFKSRHLPEVRQQEFMQLAEQSLIKQAEIESRDTLSFDDFLACYFAQCDDMTLPA</sequence>
<keyword evidence="12" id="KW-1185">Reference proteome</keyword>
<evidence type="ECO:0000256" key="9">
    <source>
        <dbReference type="RuleBase" id="RU004391"/>
    </source>
</evidence>
<organism evidence="11 12">
    <name type="scientific">Methylomicrobium album BG8</name>
    <dbReference type="NCBI Taxonomy" id="686340"/>
    <lineage>
        <taxon>Bacteria</taxon>
        <taxon>Pseudomonadati</taxon>
        <taxon>Pseudomonadota</taxon>
        <taxon>Gammaproteobacteria</taxon>
        <taxon>Methylococcales</taxon>
        <taxon>Methylococcaceae</taxon>
        <taxon>Methylomicrobium</taxon>
    </lineage>
</organism>
<dbReference type="Pfam" id="PF04262">
    <property type="entry name" value="Glu_cys_ligase"/>
    <property type="match status" value="1"/>
</dbReference>
<dbReference type="EMBL" id="CM001475">
    <property type="protein sequence ID" value="EIC31336.1"/>
    <property type="molecule type" value="Genomic_DNA"/>
</dbReference>
<dbReference type="GO" id="GO:0004357">
    <property type="term" value="F:glutamate-cysteine ligase activity"/>
    <property type="evidence" value="ECO:0007669"/>
    <property type="project" value="UniProtKB-UniRule"/>
</dbReference>
<evidence type="ECO:0000256" key="7">
    <source>
        <dbReference type="ARBA" id="ARBA00048819"/>
    </source>
</evidence>
<evidence type="ECO:0000256" key="5">
    <source>
        <dbReference type="ARBA" id="ARBA00022741"/>
    </source>
</evidence>
<evidence type="ECO:0000256" key="3">
    <source>
        <dbReference type="ARBA" id="ARBA00022598"/>
    </source>
</evidence>
<comment type="catalytic activity">
    <reaction evidence="7 8 9">
        <text>L-cysteine + L-glutamate + ATP = gamma-L-glutamyl-L-cysteine + ADP + phosphate + H(+)</text>
        <dbReference type="Rhea" id="RHEA:13285"/>
        <dbReference type="ChEBI" id="CHEBI:15378"/>
        <dbReference type="ChEBI" id="CHEBI:29985"/>
        <dbReference type="ChEBI" id="CHEBI:30616"/>
        <dbReference type="ChEBI" id="CHEBI:35235"/>
        <dbReference type="ChEBI" id="CHEBI:43474"/>
        <dbReference type="ChEBI" id="CHEBI:58173"/>
        <dbReference type="ChEBI" id="CHEBI:456216"/>
        <dbReference type="EC" id="6.3.2.2"/>
    </reaction>
</comment>
<dbReference type="Gene3D" id="3.30.590.20">
    <property type="match status" value="1"/>
</dbReference>
<dbReference type="eggNOG" id="COG2918">
    <property type="taxonomic scope" value="Bacteria"/>
</dbReference>
<evidence type="ECO:0000313" key="11">
    <source>
        <dbReference type="EMBL" id="EIC31336.1"/>
    </source>
</evidence>
<evidence type="ECO:0000313" key="12">
    <source>
        <dbReference type="Proteomes" id="UP000005090"/>
    </source>
</evidence>
<dbReference type="EC" id="6.3.2.2" evidence="8"/>
<dbReference type="GO" id="GO:0046872">
    <property type="term" value="F:metal ion binding"/>
    <property type="evidence" value="ECO:0007669"/>
    <property type="project" value="TreeGrafter"/>
</dbReference>
<dbReference type="PANTHER" id="PTHR38761">
    <property type="entry name" value="GLUTAMATE--CYSTEINE LIGASE"/>
    <property type="match status" value="1"/>
</dbReference>
<dbReference type="HOGENOM" id="CLU_020728_3_0_6"/>
<dbReference type="Proteomes" id="UP000005090">
    <property type="component" value="Chromosome"/>
</dbReference>
<proteinExistence type="inferred from homology"/>
<name>H8GHL8_METAL</name>
<comment type="pathway">
    <text evidence="1 8 9">Sulfur metabolism; glutathione biosynthesis; glutathione from L-cysteine and L-glutamate: step 1/2.</text>
</comment>
<dbReference type="SUPFAM" id="SSF55931">
    <property type="entry name" value="Glutamine synthetase/guanido kinase"/>
    <property type="match status" value="1"/>
</dbReference>
<keyword evidence="4 8" id="KW-0317">Glutathione biosynthesis</keyword>
<dbReference type="NCBIfam" id="TIGR01434">
    <property type="entry name" value="glu_cys_ligase"/>
    <property type="match status" value="1"/>
</dbReference>
<dbReference type="AlphaFoldDB" id="H8GHL8"/>
<evidence type="ECO:0000259" key="10">
    <source>
        <dbReference type="Pfam" id="PF04262"/>
    </source>
</evidence>
<evidence type="ECO:0000256" key="2">
    <source>
        <dbReference type="ARBA" id="ARBA00008772"/>
    </source>
</evidence>